<dbReference type="EMBL" id="VJXY01000079">
    <property type="protein sequence ID" value="MBD6620712.1"/>
    <property type="molecule type" value="Genomic_DNA"/>
</dbReference>
<dbReference type="RefSeq" id="WP_191762023.1">
    <property type="nucleotide sequence ID" value="NZ_VJXY01000079.1"/>
</dbReference>
<protein>
    <submittedName>
        <fullName evidence="1">Uncharacterized protein</fullName>
    </submittedName>
</protein>
<gene>
    <name evidence="1" type="ORF">FNW02_34365</name>
</gene>
<evidence type="ECO:0000313" key="2">
    <source>
        <dbReference type="Proteomes" id="UP001165986"/>
    </source>
</evidence>
<name>A0AA40VUY9_9NOST</name>
<dbReference type="AlphaFoldDB" id="A0AA40VUY9"/>
<evidence type="ECO:0000313" key="1">
    <source>
        <dbReference type="EMBL" id="MBD6620712.1"/>
    </source>
</evidence>
<comment type="caution">
    <text evidence="1">The sequence shown here is derived from an EMBL/GenBank/DDBJ whole genome shotgun (WGS) entry which is preliminary data.</text>
</comment>
<keyword evidence="2" id="KW-1185">Reference proteome</keyword>
<organism evidence="1 2">
    <name type="scientific">Komarekiella delphini-convector SJRDD-AB1</name>
    <dbReference type="NCBI Taxonomy" id="2593771"/>
    <lineage>
        <taxon>Bacteria</taxon>
        <taxon>Bacillati</taxon>
        <taxon>Cyanobacteriota</taxon>
        <taxon>Cyanophyceae</taxon>
        <taxon>Nostocales</taxon>
        <taxon>Nostocaceae</taxon>
        <taxon>Komarekiella</taxon>
        <taxon>Komarekiella delphini-convector</taxon>
    </lineage>
</organism>
<sequence>MNTDFSLNSFFNFITENNKDLNPDHYQIAFRQEGLGIQLVLKYIQGSPDKEVVVGRIGLFL</sequence>
<dbReference type="Proteomes" id="UP001165986">
    <property type="component" value="Unassembled WGS sequence"/>
</dbReference>
<accession>A0AA40VUY9</accession>
<reference evidence="1" key="1">
    <citation type="submission" date="2019-07" db="EMBL/GenBank/DDBJ databases">
        <title>Toxilogical consequences of a new and cryptic species of cyanobacteria (Komarekiella delphini-convector) recovered from the epidermis of a bottlenose dolphin and 1500 ft. in the air.</title>
        <authorList>
            <person name="Brown A.O."/>
            <person name="Dvorak P."/>
            <person name="Villanueva C.D."/>
            <person name="Foss A.J."/>
            <person name="Garvey A.D."/>
            <person name="Gibson Q.A."/>
            <person name="Johansen J.R."/>
            <person name="Casamatta D.A."/>
        </authorList>
    </citation>
    <scope>NUCLEOTIDE SEQUENCE</scope>
    <source>
        <strain evidence="1">SJRDD-AB1</strain>
    </source>
</reference>
<proteinExistence type="predicted"/>